<name>A0A0M3JS70_ANISI</name>
<evidence type="ECO:0000313" key="3">
    <source>
        <dbReference type="Proteomes" id="UP000267096"/>
    </source>
</evidence>
<dbReference type="AlphaFoldDB" id="A0A0M3JS70"/>
<evidence type="ECO:0000313" key="4">
    <source>
        <dbReference type="WBParaSite" id="ASIM_0001080101-mRNA-1"/>
    </source>
</evidence>
<gene>
    <name evidence="2" type="ORF">ASIM_LOCUS10359</name>
</gene>
<keyword evidence="3" id="KW-1185">Reference proteome</keyword>
<reference evidence="2 3" key="2">
    <citation type="submission" date="2018-11" db="EMBL/GenBank/DDBJ databases">
        <authorList>
            <consortium name="Pathogen Informatics"/>
        </authorList>
    </citation>
    <scope>NUCLEOTIDE SEQUENCE [LARGE SCALE GENOMIC DNA]</scope>
</reference>
<reference evidence="4" key="1">
    <citation type="submission" date="2017-02" db="UniProtKB">
        <authorList>
            <consortium name="WormBaseParasite"/>
        </authorList>
    </citation>
    <scope>IDENTIFICATION</scope>
</reference>
<dbReference type="OrthoDB" id="5806726at2759"/>
<keyword evidence="1" id="KW-0378">Hydrolase</keyword>
<dbReference type="GO" id="GO:0016787">
    <property type="term" value="F:hydrolase activity"/>
    <property type="evidence" value="ECO:0007669"/>
    <property type="project" value="UniProtKB-KW"/>
</dbReference>
<dbReference type="WBParaSite" id="ASIM_0001080101-mRNA-1">
    <property type="protein sequence ID" value="ASIM_0001080101-mRNA-1"/>
    <property type="gene ID" value="ASIM_0001080101"/>
</dbReference>
<dbReference type="EMBL" id="UYRR01030996">
    <property type="protein sequence ID" value="VDK42850.1"/>
    <property type="molecule type" value="Genomic_DNA"/>
</dbReference>
<sequence>MLVRYELICRCLCEAGASMNVLNVKGEDAVHVAVDRCNDAEVRDLLAFRADPHTVTAATDVDPECSQSTTSYRPVLSTSKLNTGAAAITKDHYHSVASELDRSSLVSRESTSLLNSNCNNDETYSWTDLLWPQPKNIYPDAEDKNISFPNDSRIKIYFDASSEGDASEMMRIIQLFTSLLSSVGLEVEYRGYKVGVILVSTVIMTEESSSTWNGAVLCGIFESDQLKGSYSLSINECTDIRLFANDYYGFKFGFVTLITEVRSDNSNERSLSGVSMHHASEYESTLFNESYKSKIPAVPSGVIPCVTIRDNPDSCVRAIFFDFSGCSVLNIDTMHTLPAYVTLCIDAVDVIALPSSLYPLNIVIRVNSNQPGYLSNALHSIINTLITANQFAQKLPTSGIMMCNVSTGCEIMPISLAYIPQVASLGIAWNRSIHIPHFSSILPRITAEHFLLNGNMEVLFIQACTLGHVENEVTRLSNGGVESHSKGILWCFKARIQVKARHLKAFVEAQAGTSCDLEVALVLAEVEFVTELMTLICRLGQSLCVHQMKITRVPSTTDINAIAVNDYNEKSCPSNNVNFNYDQFANFHLSNLPVTARTDLANCLNCDRNPKTGYMVNIGASRPYTNHLAAIAPLLKIRRNFQNIWLSRNMASTLPNALKLFDNLFHALLPADMQSYSDILL</sequence>
<evidence type="ECO:0000313" key="2">
    <source>
        <dbReference type="EMBL" id="VDK42850.1"/>
    </source>
</evidence>
<dbReference type="SUPFAM" id="SSF55545">
    <property type="entry name" value="beta-N-acetylhexosaminidase-like domain"/>
    <property type="match status" value="1"/>
</dbReference>
<protein>
    <submittedName>
        <fullName evidence="4">ANK_REP_REGION domain-containing protein</fullName>
    </submittedName>
</protein>
<accession>A0A0M3JS70</accession>
<dbReference type="InterPro" id="IPR029018">
    <property type="entry name" value="Hex-like_dom2"/>
</dbReference>
<evidence type="ECO:0000256" key="1">
    <source>
        <dbReference type="ARBA" id="ARBA00022801"/>
    </source>
</evidence>
<dbReference type="Proteomes" id="UP000267096">
    <property type="component" value="Unassembled WGS sequence"/>
</dbReference>
<proteinExistence type="predicted"/>
<organism evidence="4">
    <name type="scientific">Anisakis simplex</name>
    <name type="common">Herring worm</name>
    <dbReference type="NCBI Taxonomy" id="6269"/>
    <lineage>
        <taxon>Eukaryota</taxon>
        <taxon>Metazoa</taxon>
        <taxon>Ecdysozoa</taxon>
        <taxon>Nematoda</taxon>
        <taxon>Chromadorea</taxon>
        <taxon>Rhabditida</taxon>
        <taxon>Spirurina</taxon>
        <taxon>Ascaridomorpha</taxon>
        <taxon>Ascaridoidea</taxon>
        <taxon>Anisakidae</taxon>
        <taxon>Anisakis</taxon>
        <taxon>Anisakis simplex complex</taxon>
    </lineage>
</organism>